<feature type="domain" description="Alpha-macroglobulin receptor-binding" evidence="15">
    <location>
        <begin position="1368"/>
        <end position="1458"/>
    </location>
</feature>
<evidence type="ECO:0000256" key="10">
    <source>
        <dbReference type="ARBA" id="ARBA00063781"/>
    </source>
</evidence>
<feature type="chain" id="PRO_5026667728" description="TEP1-F" evidence="12">
    <location>
        <begin position="27"/>
        <end position="1477"/>
    </location>
</feature>
<dbReference type="InterPro" id="IPR013783">
    <property type="entry name" value="Ig-like_fold"/>
</dbReference>
<dbReference type="GeneID" id="111600232"/>
<feature type="signal peptide" evidence="12">
    <location>
        <begin position="1"/>
        <end position="26"/>
    </location>
</feature>
<evidence type="ECO:0000259" key="13">
    <source>
        <dbReference type="SMART" id="SM01359"/>
    </source>
</evidence>
<dbReference type="GO" id="GO:0002376">
    <property type="term" value="P:immune system process"/>
    <property type="evidence" value="ECO:0007669"/>
    <property type="project" value="UniProtKB-KW"/>
</dbReference>
<evidence type="ECO:0000256" key="1">
    <source>
        <dbReference type="ARBA" id="ARBA00010952"/>
    </source>
</evidence>
<dbReference type="Pfam" id="PF01835">
    <property type="entry name" value="MG2"/>
    <property type="match status" value="1"/>
</dbReference>
<dbReference type="PANTHER" id="PTHR11412:SF136">
    <property type="entry name" value="CD109 ANTIGEN"/>
    <property type="match status" value="1"/>
</dbReference>
<dbReference type="OrthoDB" id="9998011at2759"/>
<dbReference type="Gene3D" id="6.20.50.160">
    <property type="match status" value="1"/>
</dbReference>
<organism evidence="16 17">
    <name type="scientific">Drosophila hydei</name>
    <name type="common">Fruit fly</name>
    <dbReference type="NCBI Taxonomy" id="7224"/>
    <lineage>
        <taxon>Eukaryota</taxon>
        <taxon>Metazoa</taxon>
        <taxon>Ecdysozoa</taxon>
        <taxon>Arthropoda</taxon>
        <taxon>Hexapoda</taxon>
        <taxon>Insecta</taxon>
        <taxon>Pterygota</taxon>
        <taxon>Neoptera</taxon>
        <taxon>Endopterygota</taxon>
        <taxon>Diptera</taxon>
        <taxon>Brachycera</taxon>
        <taxon>Muscomorpha</taxon>
        <taxon>Ephydroidea</taxon>
        <taxon>Drosophilidae</taxon>
        <taxon>Drosophila</taxon>
    </lineage>
</organism>
<dbReference type="Pfam" id="PF00207">
    <property type="entry name" value="A2M"/>
    <property type="match status" value="1"/>
</dbReference>
<dbReference type="InterPro" id="IPR047565">
    <property type="entry name" value="Alpha-macroglob_thiol-ester_cl"/>
</dbReference>
<evidence type="ECO:0000256" key="2">
    <source>
        <dbReference type="ARBA" id="ARBA00022690"/>
    </source>
</evidence>
<dbReference type="SMART" id="SM01360">
    <property type="entry name" value="A2M"/>
    <property type="match status" value="1"/>
</dbReference>
<name>A0A6J2ST85_DROHY</name>
<dbReference type="KEGG" id="dhe:111600232"/>
<keyword evidence="7" id="KW-1015">Disulfide bond</keyword>
<dbReference type="FunFam" id="2.60.40.10:FF:000155">
    <property type="entry name" value="complement C3 isoform X1"/>
    <property type="match status" value="1"/>
</dbReference>
<dbReference type="InterPro" id="IPR002890">
    <property type="entry name" value="MG2"/>
</dbReference>
<evidence type="ECO:0000313" key="16">
    <source>
        <dbReference type="Proteomes" id="UP000504633"/>
    </source>
</evidence>
<dbReference type="InterPro" id="IPR008930">
    <property type="entry name" value="Terpenoid_cyclase/PrenylTrfase"/>
</dbReference>
<dbReference type="Gene3D" id="2.60.40.690">
    <property type="entry name" value="Alpha-macroglobulin, receptor-binding domain"/>
    <property type="match status" value="1"/>
</dbReference>
<dbReference type="Gene3D" id="2.60.40.1940">
    <property type="match status" value="1"/>
</dbReference>
<keyword evidence="6" id="KW-0882">Thioester bond</keyword>
<dbReference type="Gene3D" id="2.60.40.2950">
    <property type="match status" value="1"/>
</dbReference>
<dbReference type="FunFam" id="2.60.40.690:FF:000003">
    <property type="entry name" value="Thioester-containing protein 2, isoform B"/>
    <property type="match status" value="1"/>
</dbReference>
<dbReference type="InterPro" id="IPR009048">
    <property type="entry name" value="A-macroglobulin_rcpt-bd"/>
</dbReference>
<dbReference type="SUPFAM" id="SSF48239">
    <property type="entry name" value="Terpenoid cyclases/Protein prenyltransferases"/>
    <property type="match status" value="1"/>
</dbReference>
<dbReference type="InterPro" id="IPR011626">
    <property type="entry name" value="Alpha-macroglobulin_TED"/>
</dbReference>
<dbReference type="RefSeq" id="XP_030079139.1">
    <property type="nucleotide sequence ID" value="XM_030223279.1"/>
</dbReference>
<evidence type="ECO:0000256" key="5">
    <source>
        <dbReference type="ARBA" id="ARBA00022900"/>
    </source>
</evidence>
<keyword evidence="4" id="KW-0391">Immunity</keyword>
<dbReference type="Gene3D" id="2.20.130.20">
    <property type="match status" value="1"/>
</dbReference>
<evidence type="ECO:0000256" key="9">
    <source>
        <dbReference type="ARBA" id="ARBA00057615"/>
    </source>
</evidence>
<dbReference type="SMART" id="SM01359">
    <property type="entry name" value="A2M_N_2"/>
    <property type="match status" value="1"/>
</dbReference>
<keyword evidence="3 12" id="KW-0732">Signal</keyword>
<evidence type="ECO:0000256" key="3">
    <source>
        <dbReference type="ARBA" id="ARBA00022729"/>
    </source>
</evidence>
<keyword evidence="16" id="KW-1185">Reference proteome</keyword>
<dbReference type="Proteomes" id="UP000504633">
    <property type="component" value="Unplaced"/>
</dbReference>
<keyword evidence="2" id="KW-0646">Protease inhibitor</keyword>
<dbReference type="PANTHER" id="PTHR11412">
    <property type="entry name" value="MACROGLOBULIN / COMPLEMENT"/>
    <property type="match status" value="1"/>
</dbReference>
<dbReference type="InterPro" id="IPR036595">
    <property type="entry name" value="A-macroglobulin_rcpt-bd_sf"/>
</dbReference>
<accession>A0A6J2ST85</accession>
<dbReference type="Gene3D" id="2.60.120.1540">
    <property type="match status" value="1"/>
</dbReference>
<dbReference type="InterPro" id="IPR019742">
    <property type="entry name" value="MacrogloblnA2_CS"/>
</dbReference>
<evidence type="ECO:0000256" key="8">
    <source>
        <dbReference type="ARBA" id="ARBA00023180"/>
    </source>
</evidence>
<feature type="domain" description="Alpha-2-macroglobulin bait region" evidence="13">
    <location>
        <begin position="489"/>
        <end position="626"/>
    </location>
</feature>
<dbReference type="Gene3D" id="2.60.40.10">
    <property type="entry name" value="Immunoglobulins"/>
    <property type="match status" value="1"/>
</dbReference>
<evidence type="ECO:0000256" key="12">
    <source>
        <dbReference type="SAM" id="SignalP"/>
    </source>
</evidence>
<keyword evidence="8" id="KW-0325">Glycoprotein</keyword>
<evidence type="ECO:0000256" key="7">
    <source>
        <dbReference type="ARBA" id="ARBA00023157"/>
    </source>
</evidence>
<evidence type="ECO:0000256" key="6">
    <source>
        <dbReference type="ARBA" id="ARBA00022966"/>
    </source>
</evidence>
<dbReference type="SUPFAM" id="SSF49410">
    <property type="entry name" value="Alpha-macroglobulin receptor domain"/>
    <property type="match status" value="1"/>
</dbReference>
<dbReference type="PROSITE" id="PS00477">
    <property type="entry name" value="ALPHA_2_MACROGLOBULIN"/>
    <property type="match status" value="1"/>
</dbReference>
<reference evidence="17" key="1">
    <citation type="submission" date="2025-08" db="UniProtKB">
        <authorList>
            <consortium name="RefSeq"/>
        </authorList>
    </citation>
    <scope>IDENTIFICATION</scope>
    <source>
        <strain evidence="17">15085-1641.00</strain>
        <tissue evidence="17">Whole body</tissue>
    </source>
</reference>
<dbReference type="Pfam" id="PF07703">
    <property type="entry name" value="A2M_BRD"/>
    <property type="match status" value="1"/>
</dbReference>
<comment type="similarity">
    <text evidence="1">Belongs to the protease inhibitor I39 (alpha-2-macroglobulin) family.</text>
</comment>
<evidence type="ECO:0000256" key="4">
    <source>
        <dbReference type="ARBA" id="ARBA00022859"/>
    </source>
</evidence>
<dbReference type="Pfam" id="PF07678">
    <property type="entry name" value="TED_complement"/>
    <property type="match status" value="1"/>
</dbReference>
<evidence type="ECO:0000259" key="14">
    <source>
        <dbReference type="SMART" id="SM01360"/>
    </source>
</evidence>
<dbReference type="InterPro" id="IPR011625">
    <property type="entry name" value="A2M_N_BRD"/>
</dbReference>
<evidence type="ECO:0000259" key="15">
    <source>
        <dbReference type="SMART" id="SM01361"/>
    </source>
</evidence>
<evidence type="ECO:0000256" key="11">
    <source>
        <dbReference type="ARBA" id="ARBA00078071"/>
    </source>
</evidence>
<dbReference type="Gene3D" id="1.50.10.20">
    <property type="match status" value="1"/>
</dbReference>
<comment type="function">
    <text evidence="9">Binds covalently through a thioester bond to the pathogen surface resulting in pathogen clearance.</text>
</comment>
<dbReference type="SMART" id="SM01361">
    <property type="entry name" value="A2M_recep"/>
    <property type="match status" value="1"/>
</dbReference>
<dbReference type="Pfam" id="PF17791">
    <property type="entry name" value="MG3"/>
    <property type="match status" value="1"/>
</dbReference>
<dbReference type="GO" id="GO:0005615">
    <property type="term" value="C:extracellular space"/>
    <property type="evidence" value="ECO:0007669"/>
    <property type="project" value="InterPro"/>
</dbReference>
<gene>
    <name evidence="17" type="primary">LOC111600232</name>
</gene>
<protein>
    <recommendedName>
        <fullName evidence="11">TEP1-F</fullName>
    </recommendedName>
</protein>
<dbReference type="FunFam" id="2.60.40.1930:FF:000001">
    <property type="entry name" value="CD109 isoform 3"/>
    <property type="match status" value="1"/>
</dbReference>
<feature type="domain" description="Alpha-2-macroglobulin" evidence="14">
    <location>
        <begin position="746"/>
        <end position="837"/>
    </location>
</feature>
<dbReference type="InterPro" id="IPR050473">
    <property type="entry name" value="A2M/Complement_sys"/>
</dbReference>
<evidence type="ECO:0000313" key="17">
    <source>
        <dbReference type="RefSeq" id="XP_030079139.1"/>
    </source>
</evidence>
<dbReference type="SMART" id="SM01419">
    <property type="entry name" value="Thiol-ester_cl"/>
    <property type="match status" value="1"/>
</dbReference>
<proteinExistence type="inferred from homology"/>
<dbReference type="InterPro" id="IPR001599">
    <property type="entry name" value="Macroglobln_a2"/>
</dbReference>
<dbReference type="SUPFAM" id="SSF81296">
    <property type="entry name" value="E set domains"/>
    <property type="match status" value="1"/>
</dbReference>
<dbReference type="InterPro" id="IPR041555">
    <property type="entry name" value="MG3"/>
</dbReference>
<dbReference type="Gene3D" id="2.60.40.1930">
    <property type="match status" value="2"/>
</dbReference>
<comment type="subunit">
    <text evidence="10">Heterodimer of a TEP1-N chain and an TEP1-C chain non-covalently linked. Forms a complex composed of TEP1-N and TEP1-C heterodimer, LRIM1 and APL1C; the interaction stabilizes TEP1-N and TEP1-C heterodimer, prevents its binding to tissues while circulating in the hemolymph and protects the thioester bond from hydrolysis. Mature TEP1 and to a lesser extent full-length TEP1 interact with SPCLIP1; the interaction is induced by microbial infection.</text>
</comment>
<sequence>MRRSGAFAVIACATLALLSMADPVKCDGQYTIVGPGTIHSHRDYNVAVAVHHTKEPVTLKIGITGPSYNETQTVELPNSDEFKQITFKLPPLKSGDYNLTAEGVSGLEFKNSTQLTLAEFKPYVKLQTDKGKYKPGDTINYRVIFLDENLRPSVAEDDVVVWFEDPKRNRIKELKHIKTRGGVYTGKFELSEFAILGSWTLSVQSGNSYSDERAYFDVEKYVLPKYIVKMDATQHVSVKDGDMQVVVKANYTYGKPVNGKVLLNVHTDESSSWSTVNGETVRTDTPGHALIRTAEMVNGKAKFDINVKEFATFLPHKTSSWYAQILATVEEDFTGVQLNETGGVQLYPYRYEMSCVDYSSCYSFVADKEHEIIFKVTLVDGTLLKDTKTPVKAKFTEGIRHSRYGDESKLPTIEKKSLEFESHLNESSLAVFKITLPDLPDMENYTRYYSIELQFDGEERELYTTYPYREPKKIEPLPEEEKEKEWFKVDVQRPKDIWSLKIGEEYQVTLNSSRPLKYFVYNIIGRGNVLQTERIVLSEPQKVYNISLTPTFLTSPYGRIYVYYVDETGEFRYAEDTFHVDVELQNQIEVTALDEVKPGADVELEIKTPPQSFVGLMAVDQSVLLLGSNNDINKDSFGWRLGRYDTHTPWQGGYSYYPGERSGVVTMTNANFFYNRTAPDYHLSKLKKKSFAGGVMRKTALVSNDMVHSTAVPMSASAEGALVGNAGGFAAAPASAPTVRKNFVETWLFEDIESTKTEIFKWVRKIPDTITSWVLTAFSLHPDKGLGVTNEQLKIKTFQPFFVSVRLPYSVKRGEVINVPALVFNYLPKQLDVEVTLNNEDNEYDFVDVSNEVLGEQKRTQTLRVGANSAAGASFLLRPKIIGSILLKFTAISPLAGDAVHKTLKVVPEGVTQYKNRAFFVNLKDVHEHKDSFELDLPEDLVPDSQHVEFGFVGDLLGPVIKNLEQLLHLPSGCGEQTMSKLVPNYLVHDYLKHMKKLTPELEHRIKRNLEQGYQHMFHYRHDDGSYSSFGPGKWREEDPERNGSTWLTAYVLRSFGQVRDLIKLDEKQLESGYEFLLSRQAENGSFTEEGEFFYGSQRSALTMTANVLLALLEQQKPNQTAIDKAVAYLNAHSNEKDTEDLLPRAIATYALQKAKSPDAAKHVAALKALAKHEEDRTWWTEDDQKLRPGKCARWWCWVWSHDIEITSYALLSLLESDLETPNSLLNSIRWLVAQRNSFGGFASSQDTVAGLQALIQFAKKSGYEPARWDVSVSNQGPREKTEKLSLTEDNDLLLQTVEFPQGTKSLSYEAKGTGAALLQISYQYNVVEKEPKPSFKIQAIIKPESPPAKLELSVCVEYVEEGKAKASNMAILEVSLPSGYTVDEDSFKDIQEIERVRLVETKNEDSVVVIYFESLPKGEIKCIPIEAFKTHAVANQKPAPIVLYDYYDTNKKATEYYQVESKLCDICEGDECTAKC</sequence>
<keyword evidence="5" id="KW-0722">Serine protease inhibitor</keyword>
<dbReference type="Pfam" id="PF07677">
    <property type="entry name" value="A2M_recep"/>
    <property type="match status" value="1"/>
</dbReference>
<dbReference type="InterPro" id="IPR014756">
    <property type="entry name" value="Ig_E-set"/>
</dbReference>
<dbReference type="GO" id="GO:0004867">
    <property type="term" value="F:serine-type endopeptidase inhibitor activity"/>
    <property type="evidence" value="ECO:0007669"/>
    <property type="project" value="UniProtKB-KW"/>
</dbReference>